<accession>A0A498SIJ8</accession>
<feature type="compositionally biased region" description="Acidic residues" evidence="1">
    <location>
        <begin position="223"/>
        <end position="243"/>
    </location>
</feature>
<reference evidence="2 3" key="1">
    <citation type="submission" date="2018-08" db="EMBL/GenBank/DDBJ databases">
        <authorList>
            <person name="Laetsch R D."/>
            <person name="Stevens L."/>
            <person name="Kumar S."/>
            <person name="Blaxter L. M."/>
        </authorList>
    </citation>
    <scope>NUCLEOTIDE SEQUENCE [LARGE SCALE GENOMIC DNA]</scope>
</reference>
<feature type="compositionally biased region" description="Acidic residues" evidence="1">
    <location>
        <begin position="463"/>
        <end position="492"/>
    </location>
</feature>
<feature type="region of interest" description="Disordered" evidence="1">
    <location>
        <begin position="722"/>
        <end position="749"/>
    </location>
</feature>
<feature type="compositionally biased region" description="Acidic residues" evidence="1">
    <location>
        <begin position="261"/>
        <end position="283"/>
    </location>
</feature>
<evidence type="ECO:0000313" key="3">
    <source>
        <dbReference type="Proteomes" id="UP000276991"/>
    </source>
</evidence>
<feature type="region of interest" description="Disordered" evidence="1">
    <location>
        <begin position="765"/>
        <end position="809"/>
    </location>
</feature>
<protein>
    <submittedName>
        <fullName evidence="2">Uncharacterized protein</fullName>
    </submittedName>
</protein>
<organism evidence="2 3">
    <name type="scientific">Acanthocheilonema viteae</name>
    <name type="common">Filarial nematode worm</name>
    <name type="synonym">Dipetalonema viteae</name>
    <dbReference type="NCBI Taxonomy" id="6277"/>
    <lineage>
        <taxon>Eukaryota</taxon>
        <taxon>Metazoa</taxon>
        <taxon>Ecdysozoa</taxon>
        <taxon>Nematoda</taxon>
        <taxon>Chromadorea</taxon>
        <taxon>Rhabditida</taxon>
        <taxon>Spirurina</taxon>
        <taxon>Spiruromorpha</taxon>
        <taxon>Filarioidea</taxon>
        <taxon>Onchocercidae</taxon>
        <taxon>Acanthocheilonema</taxon>
    </lineage>
</organism>
<feature type="non-terminal residue" evidence="2">
    <location>
        <position position="1"/>
    </location>
</feature>
<name>A0A498SIJ8_ACAVI</name>
<feature type="compositionally biased region" description="Basic and acidic residues" evidence="1">
    <location>
        <begin position="736"/>
        <end position="749"/>
    </location>
</feature>
<feature type="compositionally biased region" description="Polar residues" evidence="1">
    <location>
        <begin position="723"/>
        <end position="735"/>
    </location>
</feature>
<keyword evidence="3" id="KW-1185">Reference proteome</keyword>
<feature type="compositionally biased region" description="Basic and acidic residues" evidence="1">
    <location>
        <begin position="765"/>
        <end position="786"/>
    </location>
</feature>
<dbReference type="AlphaFoldDB" id="A0A498SIJ8"/>
<evidence type="ECO:0000256" key="1">
    <source>
        <dbReference type="SAM" id="MobiDB-lite"/>
    </source>
</evidence>
<gene>
    <name evidence="2" type="ORF">NAV_LOCUS3746</name>
</gene>
<feature type="compositionally biased region" description="Basic and acidic residues" evidence="1">
    <location>
        <begin position="244"/>
        <end position="260"/>
    </location>
</feature>
<feature type="compositionally biased region" description="Polar residues" evidence="1">
    <location>
        <begin position="789"/>
        <end position="809"/>
    </location>
</feature>
<feature type="region of interest" description="Disordered" evidence="1">
    <location>
        <begin position="361"/>
        <end position="382"/>
    </location>
</feature>
<feature type="region of interest" description="Disordered" evidence="1">
    <location>
        <begin position="444"/>
        <end position="526"/>
    </location>
</feature>
<evidence type="ECO:0000313" key="2">
    <source>
        <dbReference type="EMBL" id="VBB28930.1"/>
    </source>
</evidence>
<dbReference type="EMBL" id="UPTC01000501">
    <property type="protein sequence ID" value="VBB28930.1"/>
    <property type="molecule type" value="Genomic_DNA"/>
</dbReference>
<dbReference type="Proteomes" id="UP000276991">
    <property type="component" value="Unassembled WGS sequence"/>
</dbReference>
<dbReference type="OrthoDB" id="193931at2759"/>
<dbReference type="STRING" id="6277.A0A498SIJ8"/>
<feature type="region of interest" description="Disordered" evidence="1">
    <location>
        <begin position="209"/>
        <end position="324"/>
    </location>
</feature>
<proteinExistence type="predicted"/>
<sequence length="1174" mass="131756">VVPPIGVKNETSKPSFVPLDSEGVIAASKASRKASAETWRLEMDSLNMFMNQVLEQMEKGPVSMTLVARIKAHPFYDSRPMVKELLESIIAAQPPSVQKQASKLIQQQSQELIKRQTAEAAAAAAAAAAGIGVGVGVASNGEATVGITGRRNSKAYEIATISPIKIDEKRIPGKYQSIGTAQCNGQTKNFSERPWHSVEVGFDPDEDVEQNVETPQSFSHDELTEETVQDTSFEDASDGEIVMDSDRNQSKANLRDHEEALKEDEECDDEDDEEVEESDSEIDELGKEVEQIEDEESASYRTALSEENPIDSNENNPPPDPHMKIVAPQFVDAFDRGLAKRQSKGKYQHSKVELYGRGVSTECESPTLPHRRIGGPQPTIERSPFLFDKAPFAKKYIMTYPKPIDDSGDDIPGRLGKKIVKNWLRTQDPDVIVSSNETPAEIASRICSVPPRSPPNVIKSEDEVSESESDEDEEDDENENEEIDEEEISEESEANKLSTNKQSGISDLTTTVEVEKRKPQTNDLETNHVTGDAKYQMKSKAKEECNKMDVSLTTRKANKPVRLGNRSSAIPPYDTTVSFLRHHNWDRRRRNRTIDIPENVLKSEKKEKCLQDLQQQLSHMLSVEVKIQNLLYKRQHYKSLIVTYFSIVDHRDEMTPNRYVTGYTMTTTNDTIGLPWNRTSGTSNRSISPSLTIAGRILYPIDPFYAHNKFLKESNGKDLASTGYPNPTVYGQNARFNDDNFRRTTEKDTVSPTRINVVLNHNLHTVRDDKRKSKSAHDFSPDRPDLHSGITNVSKHATPGSSNISRYDNESSIPQSWALEPKRFYVYQTRAEREAEKNTAVSNLHPSSTYRTTGSSWYSGTPTVNHPISSYTSDYKSRYDDNYLYRRNNAYDIDTGSMHISLAFGDSNRRIYGRSSSMERNALRQDDLDHFGFRNFITTSELGSGGDKGEYSYINFHDTAIRGSTPHEPDHSKLPTRGILKNKQSMDNESRASTEISSTGNGQGIEGGKDQTSTTTGKGSKDEQSKAAKKRSLFLALGRRRTTEMRLGPDGKLTIGGIESEFKRPSSPIDKIKSLFWKSKESIAMPTPSSNYANLDYANFPSSTSARYGFTDKVYGVYPSSHLTPPIARDPFAPQYRKYTAAITTPGNNYNRYNYTAGTNDRTLRHWHEDPHMF</sequence>
<feature type="compositionally biased region" description="Polar residues" evidence="1">
    <location>
        <begin position="495"/>
        <end position="512"/>
    </location>
</feature>
<feature type="region of interest" description="Disordered" evidence="1">
    <location>
        <begin position="960"/>
        <end position="1033"/>
    </location>
</feature>